<dbReference type="HAMAP" id="MF_01872">
    <property type="entry name" value="tRNA_methyltr_YfiC"/>
    <property type="match status" value="1"/>
</dbReference>
<evidence type="ECO:0000256" key="6">
    <source>
        <dbReference type="HAMAP-Rule" id="MF_01872"/>
    </source>
</evidence>
<dbReference type="Gene3D" id="3.40.50.150">
    <property type="entry name" value="Vaccinia Virus protein VP39"/>
    <property type="match status" value="1"/>
</dbReference>
<evidence type="ECO:0000313" key="8">
    <source>
        <dbReference type="EMBL" id="QZN94691.1"/>
    </source>
</evidence>
<comment type="catalytic activity">
    <reaction evidence="6">
        <text>adenosine(37) in tRNA1(Val) + S-adenosyl-L-methionine = N(6)-methyladenosine(37) in tRNA1(Val) + S-adenosyl-L-homocysteine + H(+)</text>
        <dbReference type="Rhea" id="RHEA:43160"/>
        <dbReference type="Rhea" id="RHEA-COMP:10369"/>
        <dbReference type="Rhea" id="RHEA-COMP:10370"/>
        <dbReference type="ChEBI" id="CHEBI:15378"/>
        <dbReference type="ChEBI" id="CHEBI:57856"/>
        <dbReference type="ChEBI" id="CHEBI:59789"/>
        <dbReference type="ChEBI" id="CHEBI:74411"/>
        <dbReference type="ChEBI" id="CHEBI:74449"/>
        <dbReference type="EC" id="2.1.1.223"/>
    </reaction>
</comment>
<dbReference type="NCBIfam" id="NF047853">
    <property type="entry name" value="tRm6a37MtseTrmN"/>
    <property type="match status" value="1"/>
</dbReference>
<protein>
    <recommendedName>
        <fullName evidence="6">tRNA1(Val) (adenine(37)-N6)-methyltransferase</fullName>
        <ecNumber evidence="6">2.1.1.223</ecNumber>
    </recommendedName>
    <alternativeName>
        <fullName evidence="6">tRNA m6A37 methyltransferase</fullName>
    </alternativeName>
</protein>
<comment type="subcellular location">
    <subcellularLocation>
        <location evidence="6">Cytoplasm</location>
    </subcellularLocation>
</comment>
<proteinExistence type="inferred from homology"/>
<name>A0ABX9AIN8_9ENTR</name>
<evidence type="ECO:0000256" key="3">
    <source>
        <dbReference type="ARBA" id="ARBA00022679"/>
    </source>
</evidence>
<dbReference type="PANTHER" id="PTHR47739:SF1">
    <property type="entry name" value="TRNA1(VAL) (ADENINE(37)-N6)-METHYLTRANSFERASE"/>
    <property type="match status" value="1"/>
</dbReference>
<keyword evidence="2 6" id="KW-0489">Methyltransferase</keyword>
<keyword evidence="3 6" id="KW-0808">Transferase</keyword>
<evidence type="ECO:0000256" key="5">
    <source>
        <dbReference type="ARBA" id="ARBA00022694"/>
    </source>
</evidence>
<keyword evidence="4 6" id="KW-0949">S-adenosyl-L-methionine</keyword>
<accession>A0ABX9AIN8</accession>
<reference evidence="8 9" key="1">
    <citation type="submission" date="2021-08" db="EMBL/GenBank/DDBJ databases">
        <title>Culture and genomic analysis of Symbiopectobacterium purcellii sp. nov. gen. nov., isolated from the leafhopper Empoasca decipiens.</title>
        <authorList>
            <person name="Nadal-Jimenez P."/>
            <person name="Siozios S."/>
            <person name="Halliday N."/>
            <person name="Camara M."/>
            <person name="Hurst G.D.D."/>
        </authorList>
    </citation>
    <scope>NUCLEOTIDE SEQUENCE [LARGE SCALE GENOMIC DNA]</scope>
    <source>
        <strain evidence="8 9">SyEd1</strain>
    </source>
</reference>
<keyword evidence="9" id="KW-1185">Reference proteome</keyword>
<dbReference type="PROSITE" id="PS00092">
    <property type="entry name" value="N6_MTASE"/>
    <property type="match status" value="1"/>
</dbReference>
<organism evidence="8 9">
    <name type="scientific">Symbiopectobacterium purcellii</name>
    <dbReference type="NCBI Taxonomy" id="2871826"/>
    <lineage>
        <taxon>Bacteria</taxon>
        <taxon>Pseudomonadati</taxon>
        <taxon>Pseudomonadota</taxon>
        <taxon>Gammaproteobacteria</taxon>
        <taxon>Enterobacterales</taxon>
        <taxon>Enterobacteriaceae</taxon>
    </lineage>
</organism>
<dbReference type="InterPro" id="IPR050210">
    <property type="entry name" value="tRNA_Adenine-N(6)_MTase"/>
</dbReference>
<gene>
    <name evidence="8" type="ORF">K6K13_15560</name>
</gene>
<keyword evidence="5 6" id="KW-0819">tRNA processing</keyword>
<dbReference type="InterPro" id="IPR029063">
    <property type="entry name" value="SAM-dependent_MTases_sf"/>
</dbReference>
<feature type="domain" description="Methyltransferase small" evidence="7">
    <location>
        <begin position="44"/>
        <end position="177"/>
    </location>
</feature>
<dbReference type="InterPro" id="IPR002052">
    <property type="entry name" value="DNA_methylase_N6_adenine_CS"/>
</dbReference>
<evidence type="ECO:0000256" key="4">
    <source>
        <dbReference type="ARBA" id="ARBA00022691"/>
    </source>
</evidence>
<evidence type="ECO:0000256" key="1">
    <source>
        <dbReference type="ARBA" id="ARBA00022490"/>
    </source>
</evidence>
<evidence type="ECO:0000259" key="7">
    <source>
        <dbReference type="Pfam" id="PF05175"/>
    </source>
</evidence>
<dbReference type="EMBL" id="CP081864">
    <property type="protein sequence ID" value="QZN94691.1"/>
    <property type="molecule type" value="Genomic_DNA"/>
</dbReference>
<comment type="function">
    <text evidence="6">Specifically methylates the adenine in position 37 of tRNA(1)(Val) (anticodon cmo5UAC).</text>
</comment>
<dbReference type="Pfam" id="PF05175">
    <property type="entry name" value="MTS"/>
    <property type="match status" value="1"/>
</dbReference>
<comment type="similarity">
    <text evidence="6">Belongs to the methyltransferase superfamily. tRNA (adenine-N(6)-)-methyltransferase family.</text>
</comment>
<dbReference type="Proteomes" id="UP000825886">
    <property type="component" value="Chromosome"/>
</dbReference>
<dbReference type="CDD" id="cd02440">
    <property type="entry name" value="AdoMet_MTases"/>
    <property type="match status" value="1"/>
</dbReference>
<dbReference type="EC" id="2.1.1.223" evidence="6"/>
<dbReference type="PANTHER" id="PTHR47739">
    <property type="entry name" value="TRNA1(VAL) (ADENINE(37)-N6)-METHYLTRANSFERASE"/>
    <property type="match status" value="1"/>
</dbReference>
<evidence type="ECO:0000256" key="2">
    <source>
        <dbReference type="ARBA" id="ARBA00022603"/>
    </source>
</evidence>
<dbReference type="InterPro" id="IPR022882">
    <property type="entry name" value="tRNA_adenine-N6_MeTrfase"/>
</dbReference>
<dbReference type="SUPFAM" id="SSF53335">
    <property type="entry name" value="S-adenosyl-L-methionine-dependent methyltransferases"/>
    <property type="match status" value="1"/>
</dbReference>
<dbReference type="RefSeq" id="WP_222157809.1">
    <property type="nucleotide sequence ID" value="NZ_CP081864.1"/>
</dbReference>
<evidence type="ECO:0000313" key="9">
    <source>
        <dbReference type="Proteomes" id="UP000825886"/>
    </source>
</evidence>
<dbReference type="InterPro" id="IPR007848">
    <property type="entry name" value="Small_mtfrase_dom"/>
</dbReference>
<sequence>MHQHAARAQTLRRNGFTFKQFFVAHDRCAMKVGTDAILLGAWAPVPQTGCVLDIGCGSGIITLMLAQRSPDTVTIDAVEVEPDASMQAQENRQASPWASRISVVNRDIETFTAQTASRYALIVSNPPYFAPGSACRTEARSTARYTESLSHETLLHCAYWLLEPEGRFCVVLPRQVSSDFCITACQQGWSIRQRLAVRERAEGQPHRELLTLAKQVGSCEGRMLIVRAEDGSYSDDFRALTKDFYLFM</sequence>
<keyword evidence="1 6" id="KW-0963">Cytoplasm</keyword>